<comment type="caution">
    <text evidence="1">The sequence shown here is derived from an EMBL/GenBank/DDBJ whole genome shotgun (WGS) entry which is preliminary data.</text>
</comment>
<dbReference type="EMBL" id="JABAEB010000003">
    <property type="protein sequence ID" value="NLQ22227.1"/>
    <property type="molecule type" value="Genomic_DNA"/>
</dbReference>
<dbReference type="InterPro" id="IPR029063">
    <property type="entry name" value="SAM-dependent_MTases_sf"/>
</dbReference>
<protein>
    <submittedName>
        <fullName evidence="1">Class I SAM-dependent methyltransferase</fullName>
    </submittedName>
</protein>
<dbReference type="CDD" id="cd02440">
    <property type="entry name" value="AdoMet_MTases"/>
    <property type="match status" value="1"/>
</dbReference>
<evidence type="ECO:0000313" key="2">
    <source>
        <dbReference type="Proteomes" id="UP000527352"/>
    </source>
</evidence>
<reference evidence="1 2" key="1">
    <citation type="submission" date="2020-04" db="EMBL/GenBank/DDBJ databases">
        <title>The first description of lens atrophy caused by putative novel Shewanella sp. that is a new emerging pathogen for cultured rainbow trout?</title>
        <authorList>
            <person name="Saticioglu I.B."/>
            <person name="Duman M."/>
            <person name="Altun S."/>
        </authorList>
    </citation>
    <scope>NUCLEOTIDE SEQUENCE [LARGE SCALE GENOMIC DNA]</scope>
    <source>
        <strain evidence="1 2">S-1</strain>
    </source>
</reference>
<dbReference type="RefSeq" id="WP_168823672.1">
    <property type="nucleotide sequence ID" value="NZ_JABAEB010000003.1"/>
</dbReference>
<dbReference type="GO" id="GO:0008168">
    <property type="term" value="F:methyltransferase activity"/>
    <property type="evidence" value="ECO:0007669"/>
    <property type="project" value="UniProtKB-KW"/>
</dbReference>
<organism evidence="1 2">
    <name type="scientific">Shewanella oncorhynchi</name>
    <dbReference type="NCBI Taxonomy" id="2726434"/>
    <lineage>
        <taxon>Bacteria</taxon>
        <taxon>Pseudomonadati</taxon>
        <taxon>Pseudomonadota</taxon>
        <taxon>Gammaproteobacteria</taxon>
        <taxon>Alteromonadales</taxon>
        <taxon>Shewanellaceae</taxon>
        <taxon>Shewanella</taxon>
    </lineage>
</organism>
<dbReference type="Gene3D" id="3.40.50.150">
    <property type="entry name" value="Vaccinia Virus protein VP39"/>
    <property type="match status" value="1"/>
</dbReference>
<dbReference type="GO" id="GO:0032259">
    <property type="term" value="P:methylation"/>
    <property type="evidence" value="ECO:0007669"/>
    <property type="project" value="UniProtKB-KW"/>
</dbReference>
<dbReference type="SUPFAM" id="SSF53335">
    <property type="entry name" value="S-adenosyl-L-methionine-dependent methyltransferases"/>
    <property type="match status" value="1"/>
</dbReference>
<keyword evidence="1" id="KW-0808">Transferase</keyword>
<dbReference type="Pfam" id="PF01209">
    <property type="entry name" value="Ubie_methyltran"/>
    <property type="match status" value="1"/>
</dbReference>
<proteinExistence type="predicted"/>
<sequence>MTSHWSEYWKLGHVTSFGTDFKENYTGQLKDIWSNVFSQFSMGFKVLDVATGNGALPLLIQDYFSKLSVVGEVKGVDYADINLVPLANTHTNKNVVIELLGNTPVELLPFSDSEFDTVISQFGIEYSDICTSMPEVLRVLKDNGKFHAVIHHENSVIVLYNSKLLSFLERPEIESIMFSLNKISLDMGRMTDRQDLIRIKSCEKCEKSRSEINRLLSTLASYDEKSLCESEFLNYINEFFKSGLFWSIGKKMDYLAFVNRQLAVYRLRLTELVAASRSIEDMNSFREYLEPRGIKELMVENVVSSTGDIFAWYVSFSK</sequence>
<evidence type="ECO:0000313" key="1">
    <source>
        <dbReference type="EMBL" id="NLQ22227.1"/>
    </source>
</evidence>
<name>A0ABX1KLG7_9GAMM</name>
<keyword evidence="2" id="KW-1185">Reference proteome</keyword>
<accession>A0ABX1KLG7</accession>
<keyword evidence="1" id="KW-0489">Methyltransferase</keyword>
<gene>
    <name evidence="1" type="ORF">HGO26_04940</name>
</gene>
<dbReference type="Proteomes" id="UP000527352">
    <property type="component" value="Unassembled WGS sequence"/>
</dbReference>